<evidence type="ECO:0000259" key="8">
    <source>
        <dbReference type="Pfam" id="PF02771"/>
    </source>
</evidence>
<feature type="domain" description="Acyl-CoA dehydrogenase/oxidase N-terminal" evidence="8">
    <location>
        <begin position="6"/>
        <end position="109"/>
    </location>
</feature>
<gene>
    <name evidence="9" type="ORF">WKW82_16460</name>
</gene>
<dbReference type="InterPro" id="IPR006091">
    <property type="entry name" value="Acyl-CoA_Oxase/DH_mid-dom"/>
</dbReference>
<evidence type="ECO:0000259" key="7">
    <source>
        <dbReference type="Pfam" id="PF02770"/>
    </source>
</evidence>
<evidence type="ECO:0000256" key="1">
    <source>
        <dbReference type="ARBA" id="ARBA00001974"/>
    </source>
</evidence>
<dbReference type="Pfam" id="PF02771">
    <property type="entry name" value="Acyl-CoA_dh_N"/>
    <property type="match status" value="1"/>
</dbReference>
<feature type="domain" description="Acyl-CoA dehydrogenase/oxidase C-terminal" evidence="6">
    <location>
        <begin position="226"/>
        <end position="352"/>
    </location>
</feature>
<keyword evidence="4" id="KW-0274">FAD</keyword>
<evidence type="ECO:0000256" key="3">
    <source>
        <dbReference type="ARBA" id="ARBA00022630"/>
    </source>
</evidence>
<dbReference type="PANTHER" id="PTHR43884:SF20">
    <property type="entry name" value="ACYL-COA DEHYDROGENASE FADE28"/>
    <property type="match status" value="1"/>
</dbReference>
<keyword evidence="10" id="KW-1185">Reference proteome</keyword>
<dbReference type="Proteomes" id="UP001385892">
    <property type="component" value="Unassembled WGS sequence"/>
</dbReference>
<dbReference type="InterPro" id="IPR046373">
    <property type="entry name" value="Acyl-CoA_Oxase/DH_mid-dom_sf"/>
</dbReference>
<proteinExistence type="inferred from homology"/>
<evidence type="ECO:0000259" key="6">
    <source>
        <dbReference type="Pfam" id="PF00441"/>
    </source>
</evidence>
<dbReference type="SUPFAM" id="SSF56645">
    <property type="entry name" value="Acyl-CoA dehydrogenase NM domain-like"/>
    <property type="match status" value="1"/>
</dbReference>
<dbReference type="SUPFAM" id="SSF47203">
    <property type="entry name" value="Acyl-CoA dehydrogenase C-terminal domain-like"/>
    <property type="match status" value="1"/>
</dbReference>
<dbReference type="Gene3D" id="1.20.140.10">
    <property type="entry name" value="Butyryl-CoA Dehydrogenase, subunit A, domain 3"/>
    <property type="match status" value="1"/>
</dbReference>
<keyword evidence="3" id="KW-0285">Flavoprotein</keyword>
<sequence>MNFEHTEDRRMLADSLDRFIAEQYGFTTRDHVARSDEGLSREHWSQLAEIGALGALFPEEVGGFGGAGFDVAVVFESLGKGLVVEPFLGALVVGRAIAQAGSAAQKEHIASLIDGSTIAALAHEEPGSHYEPTQVATRAERSGDGWSLSGAKAVVLQGEQAGLLLVSARTGGAEGDADGVSLFLVPGDAPGLSWRGYPRIDGGRAAELSLDKVRVGAEALLGAEGAGAPLLEHAIGWGLLALAAESLGAMEVAKRDTLEYLRIRKQFGVPIGSFQALQHRMADLLLEIEQARSAVINAAAAIDAGERVEREKALSAAKYSIGRIGTRVAEECIQLHGGIGMTWELPLSHYAKRLVMIDHQLGDEDHHLARYIALGQETVQ</sequence>
<dbReference type="InterPro" id="IPR036250">
    <property type="entry name" value="AcylCo_DH-like_C"/>
</dbReference>
<evidence type="ECO:0000313" key="10">
    <source>
        <dbReference type="Proteomes" id="UP001385892"/>
    </source>
</evidence>
<dbReference type="PANTHER" id="PTHR43884">
    <property type="entry name" value="ACYL-COA DEHYDROGENASE"/>
    <property type="match status" value="1"/>
</dbReference>
<dbReference type="Gene3D" id="1.10.540.10">
    <property type="entry name" value="Acyl-CoA dehydrogenase/oxidase, N-terminal domain"/>
    <property type="match status" value="1"/>
</dbReference>
<evidence type="ECO:0000256" key="5">
    <source>
        <dbReference type="ARBA" id="ARBA00023002"/>
    </source>
</evidence>
<dbReference type="Pfam" id="PF00441">
    <property type="entry name" value="Acyl-CoA_dh_1"/>
    <property type="match status" value="1"/>
</dbReference>
<accession>A0ABU8WL44</accession>
<reference evidence="9 10" key="1">
    <citation type="submission" date="2024-03" db="EMBL/GenBank/DDBJ databases">
        <title>Novel species of the genus Variovorax.</title>
        <authorList>
            <person name="Liu Q."/>
            <person name="Xin Y.-H."/>
        </authorList>
    </citation>
    <scope>NUCLEOTIDE SEQUENCE [LARGE SCALE GENOMIC DNA]</scope>
    <source>
        <strain evidence="9 10">KACC 18900</strain>
    </source>
</reference>
<protein>
    <submittedName>
        <fullName evidence="9">Acyl-CoA dehydrogenase</fullName>
    </submittedName>
</protein>
<evidence type="ECO:0000256" key="4">
    <source>
        <dbReference type="ARBA" id="ARBA00022827"/>
    </source>
</evidence>
<evidence type="ECO:0000256" key="2">
    <source>
        <dbReference type="ARBA" id="ARBA00009347"/>
    </source>
</evidence>
<comment type="caution">
    <text evidence="9">The sequence shown here is derived from an EMBL/GenBank/DDBJ whole genome shotgun (WGS) entry which is preliminary data.</text>
</comment>
<dbReference type="RefSeq" id="WP_340343388.1">
    <property type="nucleotide sequence ID" value="NZ_JBBKZT010000007.1"/>
</dbReference>
<dbReference type="InterPro" id="IPR009075">
    <property type="entry name" value="AcylCo_DH/oxidase_C"/>
</dbReference>
<evidence type="ECO:0000313" key="9">
    <source>
        <dbReference type="EMBL" id="MEJ8848253.1"/>
    </source>
</evidence>
<dbReference type="CDD" id="cd00567">
    <property type="entry name" value="ACAD"/>
    <property type="match status" value="1"/>
</dbReference>
<keyword evidence="5" id="KW-0560">Oxidoreductase</keyword>
<name>A0ABU8WL44_9BURK</name>
<dbReference type="Pfam" id="PF02770">
    <property type="entry name" value="Acyl-CoA_dh_M"/>
    <property type="match status" value="1"/>
</dbReference>
<comment type="similarity">
    <text evidence="2">Belongs to the acyl-CoA dehydrogenase family.</text>
</comment>
<comment type="cofactor">
    <cofactor evidence="1">
        <name>FAD</name>
        <dbReference type="ChEBI" id="CHEBI:57692"/>
    </cofactor>
</comment>
<dbReference type="InterPro" id="IPR037069">
    <property type="entry name" value="AcylCoA_DH/ox_N_sf"/>
</dbReference>
<dbReference type="InterPro" id="IPR009100">
    <property type="entry name" value="AcylCoA_DH/oxidase_NM_dom_sf"/>
</dbReference>
<organism evidence="9 10">
    <name type="scientific">Variovorax rhizosphaerae</name>
    <dbReference type="NCBI Taxonomy" id="1836200"/>
    <lineage>
        <taxon>Bacteria</taxon>
        <taxon>Pseudomonadati</taxon>
        <taxon>Pseudomonadota</taxon>
        <taxon>Betaproteobacteria</taxon>
        <taxon>Burkholderiales</taxon>
        <taxon>Comamonadaceae</taxon>
        <taxon>Variovorax</taxon>
    </lineage>
</organism>
<dbReference type="InterPro" id="IPR013786">
    <property type="entry name" value="AcylCoA_DH/ox_N"/>
</dbReference>
<feature type="domain" description="Acyl-CoA oxidase/dehydrogenase middle" evidence="7">
    <location>
        <begin position="123"/>
        <end position="212"/>
    </location>
</feature>
<dbReference type="Gene3D" id="2.40.110.10">
    <property type="entry name" value="Butyryl-CoA Dehydrogenase, subunit A, domain 2"/>
    <property type="match status" value="1"/>
</dbReference>
<dbReference type="EMBL" id="JBBKZT010000007">
    <property type="protein sequence ID" value="MEJ8848253.1"/>
    <property type="molecule type" value="Genomic_DNA"/>
</dbReference>